<evidence type="ECO:0000259" key="3">
    <source>
        <dbReference type="Pfam" id="PF13883"/>
    </source>
</evidence>
<dbReference type="AlphaFoldDB" id="A0A154WFI5"/>
<feature type="domain" description="CREG-like beta-barrel" evidence="3">
    <location>
        <begin position="19"/>
        <end position="154"/>
    </location>
</feature>
<dbReference type="EMBL" id="LPXN01000035">
    <property type="protein sequence ID" value="KZD12293.1"/>
    <property type="molecule type" value="Genomic_DNA"/>
</dbReference>
<dbReference type="RefSeq" id="WP_067552579.1">
    <property type="nucleotide sequence ID" value="NZ_LPXN01000035.1"/>
</dbReference>
<evidence type="ECO:0000313" key="5">
    <source>
        <dbReference type="Proteomes" id="UP000076400"/>
    </source>
</evidence>
<dbReference type="PANTHER" id="PTHR13343:SF17">
    <property type="entry name" value="CELLULAR REPRESSOR OF E1A-STIMULATED GENES, ISOFORM A"/>
    <property type="match status" value="1"/>
</dbReference>
<dbReference type="Pfam" id="PF13883">
    <property type="entry name" value="CREG_beta-barrel"/>
    <property type="match status" value="1"/>
</dbReference>
<dbReference type="Gene3D" id="3.20.180.10">
    <property type="entry name" value="PNP-oxidase-like"/>
    <property type="match status" value="1"/>
</dbReference>
<reference evidence="4 5" key="1">
    <citation type="submission" date="2015-12" db="EMBL/GenBank/DDBJ databases">
        <title>Genome sequence of Oceanibaculum pacificum MCCC 1A02656.</title>
        <authorList>
            <person name="Lu L."/>
            <person name="Lai Q."/>
            <person name="Shao Z."/>
            <person name="Qian P."/>
        </authorList>
    </citation>
    <scope>NUCLEOTIDE SEQUENCE [LARGE SCALE GENOMIC DNA]</scope>
    <source>
        <strain evidence="4 5">MCCC 1A02656</strain>
    </source>
</reference>
<dbReference type="InterPro" id="IPR019595">
    <property type="entry name" value="DUF2470"/>
</dbReference>
<protein>
    <submittedName>
        <fullName evidence="4">Heme iron utilization protein</fullName>
    </submittedName>
</protein>
<dbReference type="Pfam" id="PF10615">
    <property type="entry name" value="DUF2470"/>
    <property type="match status" value="1"/>
</dbReference>
<dbReference type="InterPro" id="IPR055343">
    <property type="entry name" value="CREG_beta-barrel"/>
</dbReference>
<accession>A0A154WFI5</accession>
<dbReference type="SUPFAM" id="SSF50475">
    <property type="entry name" value="FMN-binding split barrel"/>
    <property type="match status" value="1"/>
</dbReference>
<keyword evidence="5" id="KW-1185">Reference proteome</keyword>
<dbReference type="InterPro" id="IPR012349">
    <property type="entry name" value="Split_barrel_FMN-bd"/>
</dbReference>
<feature type="compositionally biased region" description="Polar residues" evidence="1">
    <location>
        <begin position="1"/>
        <end position="14"/>
    </location>
</feature>
<gene>
    <name evidence="4" type="ORF">AUP43_04785</name>
</gene>
<dbReference type="GO" id="GO:0005737">
    <property type="term" value="C:cytoplasm"/>
    <property type="evidence" value="ECO:0007669"/>
    <property type="project" value="UniProtKB-ARBA"/>
</dbReference>
<sequence>MAKPTPTESGTNVEDTPGDIARRLIRTADRGTLATSLVGAEGWPYASLVLLACDHDARPLLLLSDLADHTKNLKTDARVSLLIDGTAGYEEPLTGPRVTLQGRLQPSGDEMLKRRFVARHPGAALYAGFTDFNLYRLMPERAHLVAGFGRIHWLEDFLFDSTGAEALAEREADIVGHMNEDHADAVSLYASTLLSLPGEGWIMTGCDPEGCDLRRGGQVARLPFANLVRDAEQARAELVRLVKQARRNGAV</sequence>
<dbReference type="OrthoDB" id="9814594at2"/>
<comment type="caution">
    <text evidence="4">The sequence shown here is derived from an EMBL/GenBank/DDBJ whole genome shotgun (WGS) entry which is preliminary data.</text>
</comment>
<evidence type="ECO:0000259" key="2">
    <source>
        <dbReference type="Pfam" id="PF10615"/>
    </source>
</evidence>
<evidence type="ECO:0000256" key="1">
    <source>
        <dbReference type="SAM" id="MobiDB-lite"/>
    </source>
</evidence>
<proteinExistence type="predicted"/>
<dbReference type="PANTHER" id="PTHR13343">
    <property type="entry name" value="CREG1 PROTEIN"/>
    <property type="match status" value="1"/>
</dbReference>
<dbReference type="Gene3D" id="2.30.110.10">
    <property type="entry name" value="Electron Transport, Fmn-binding Protein, Chain A"/>
    <property type="match status" value="1"/>
</dbReference>
<feature type="domain" description="DUF2470" evidence="2">
    <location>
        <begin position="171"/>
        <end position="241"/>
    </location>
</feature>
<evidence type="ECO:0000313" key="4">
    <source>
        <dbReference type="EMBL" id="KZD12293.1"/>
    </source>
</evidence>
<organism evidence="4 5">
    <name type="scientific">Oceanibaculum pacificum</name>
    <dbReference type="NCBI Taxonomy" id="580166"/>
    <lineage>
        <taxon>Bacteria</taxon>
        <taxon>Pseudomonadati</taxon>
        <taxon>Pseudomonadota</taxon>
        <taxon>Alphaproteobacteria</taxon>
        <taxon>Rhodospirillales</taxon>
        <taxon>Oceanibaculaceae</taxon>
        <taxon>Oceanibaculum</taxon>
    </lineage>
</organism>
<dbReference type="Proteomes" id="UP000076400">
    <property type="component" value="Unassembled WGS sequence"/>
</dbReference>
<feature type="region of interest" description="Disordered" evidence="1">
    <location>
        <begin position="1"/>
        <end position="20"/>
    </location>
</feature>
<name>A0A154WFI5_9PROT</name>
<dbReference type="InterPro" id="IPR037119">
    <property type="entry name" value="Haem_oxidase_HugZ-like_sf"/>
</dbReference>
<dbReference type="STRING" id="580166.AUP43_04785"/>